<evidence type="ECO:0000313" key="3">
    <source>
        <dbReference type="Proteomes" id="UP000007305"/>
    </source>
</evidence>
<dbReference type="EnsemblPlants" id="Zm00001eb440620_T001">
    <property type="protein sequence ID" value="Zm00001eb440620_P001"/>
    <property type="gene ID" value="Zm00001eb440620"/>
</dbReference>
<accession>A0A804RQI6</accession>
<keyword evidence="3" id="KW-1185">Reference proteome</keyword>
<dbReference type="Gramene" id="Zm00001eb441380_T001">
    <property type="protein sequence ID" value="Zm00001eb441380_P001"/>
    <property type="gene ID" value="Zm00001eb441380"/>
</dbReference>
<feature type="compositionally biased region" description="Basic and acidic residues" evidence="1">
    <location>
        <begin position="30"/>
        <end position="47"/>
    </location>
</feature>
<name>A0A804RQI6_MAIZE</name>
<dbReference type="Gramene" id="Zm00001eb441440_T001">
    <property type="protein sequence ID" value="Zm00001eb441440_P001"/>
    <property type="gene ID" value="Zm00001eb441440"/>
</dbReference>
<dbReference type="AlphaFoldDB" id="A0A804RQI6"/>
<sequence length="266" mass="29211">MESSGQKRGRAHAVVEASSSASATPNSEDDDKRKKVSRQDANGKESEPPINGAQPEVPSIAFLKKRIKTVLRSCRDRNPRESTLRSTYEDLHLETASAEKRFSFFAILLLPLPEGGWKKPWVELAHAHLASLHHPLVSEEMGSLGWARGCSSRRRPYGRWSLPPEDRVSGELAKKAAVPPNTRRLKYFFLYLGTSVGVNIKVAAEAVQPKDRSDKAGEGGKCSSDSFQLSAKMRLEHSAGVRERVGSSGPTQKSALIAYLSIFSSQ</sequence>
<protein>
    <submittedName>
        <fullName evidence="2">Uncharacterized protein</fullName>
    </submittedName>
</protein>
<dbReference type="EnsemblPlants" id="Zm00001eb441380_T001">
    <property type="protein sequence ID" value="Zm00001eb441380_P001"/>
    <property type="gene ID" value="Zm00001eb441380"/>
</dbReference>
<proteinExistence type="predicted"/>
<dbReference type="InParanoid" id="A0A804RQI6"/>
<reference evidence="2" key="1">
    <citation type="submission" date="2021-05" db="UniProtKB">
        <authorList>
            <consortium name="EnsemblPlants"/>
        </authorList>
    </citation>
    <scope>IDENTIFICATION</scope>
    <source>
        <strain evidence="2">cv. B73</strain>
    </source>
</reference>
<dbReference type="Gramene" id="Zm00001eb440620_T001">
    <property type="protein sequence ID" value="Zm00001eb440620_P001"/>
    <property type="gene ID" value="Zm00001eb440620"/>
</dbReference>
<feature type="region of interest" description="Disordered" evidence="1">
    <location>
        <begin position="1"/>
        <end position="58"/>
    </location>
</feature>
<dbReference type="Proteomes" id="UP000007305">
    <property type="component" value="Unassembled WGS sequence"/>
</dbReference>
<dbReference type="EnsemblPlants" id="Zm00001eb441440_T001">
    <property type="protein sequence ID" value="Zm00001eb441440_P001"/>
    <property type="gene ID" value="Zm00001eb441440"/>
</dbReference>
<evidence type="ECO:0000313" key="2">
    <source>
        <dbReference type="EnsemblPlants" id="Zm00001eb441380_P001"/>
    </source>
</evidence>
<evidence type="ECO:0000256" key="1">
    <source>
        <dbReference type="SAM" id="MobiDB-lite"/>
    </source>
</evidence>
<feature type="compositionally biased region" description="Low complexity" evidence="1">
    <location>
        <begin position="14"/>
        <end position="23"/>
    </location>
</feature>
<organism evidence="2 3">
    <name type="scientific">Zea mays</name>
    <name type="common">Maize</name>
    <dbReference type="NCBI Taxonomy" id="4577"/>
    <lineage>
        <taxon>Eukaryota</taxon>
        <taxon>Viridiplantae</taxon>
        <taxon>Streptophyta</taxon>
        <taxon>Embryophyta</taxon>
        <taxon>Tracheophyta</taxon>
        <taxon>Spermatophyta</taxon>
        <taxon>Magnoliopsida</taxon>
        <taxon>Liliopsida</taxon>
        <taxon>Poales</taxon>
        <taxon>Poaceae</taxon>
        <taxon>PACMAD clade</taxon>
        <taxon>Panicoideae</taxon>
        <taxon>Andropogonodae</taxon>
        <taxon>Andropogoneae</taxon>
        <taxon>Tripsacinae</taxon>
        <taxon>Zea</taxon>
    </lineage>
</organism>